<dbReference type="SUPFAM" id="SSF49599">
    <property type="entry name" value="TRAF domain-like"/>
    <property type="match status" value="2"/>
</dbReference>
<keyword evidence="2" id="KW-1185">Reference proteome</keyword>
<dbReference type="Gene3D" id="2.60.210.10">
    <property type="entry name" value="Apoptosis, Tumor Necrosis Factor Receptor Associated Protein 2, Chain A"/>
    <property type="match status" value="2"/>
</dbReference>
<dbReference type="AlphaFoldDB" id="A0AB40BN79"/>
<accession>A0AB40BN79</accession>
<dbReference type="RefSeq" id="XP_039128869.1">
    <property type="nucleotide sequence ID" value="XM_039272935.1"/>
</dbReference>
<sequence>MVHGAKLSKGVAQSTPSLTDPFYNFLWTITSFSSLSKSGYKYKSGKFGALDCKWNLVLYPKFSMDGKDYLGIFLCLNEVPSHLADCQYNVIHQLSFLNQRTGDNYVATVDCEFRLGDCYGNTIISLRDFQDEKNGYLVNDKCVFGVNVSQASLTKAICETLRAPRVGVTQSTTLMINPFYDFLWTIEHFSRLSKSTDVHKSGNFSSLNFKWKLEFCAKNSVDGEDCLGLYLTLNEYLLDQRQYNVVCQLSLLNQRKGKNHSASVDCELLPGHSCGCHNFISLGDFQHKKNGYLANDKCVFGVKISKALPTKTIYETLTVPRS</sequence>
<dbReference type="SMART" id="SM00061">
    <property type="entry name" value="MATH"/>
    <property type="match status" value="2"/>
</dbReference>
<proteinExistence type="predicted"/>
<dbReference type="InterPro" id="IPR002083">
    <property type="entry name" value="MATH/TRAF_dom"/>
</dbReference>
<gene>
    <name evidence="3" type="primary">LOC120265000</name>
</gene>
<organism evidence="2 3">
    <name type="scientific">Dioscorea cayennensis subsp. rotundata</name>
    <name type="common">White Guinea yam</name>
    <name type="synonym">Dioscorea rotundata</name>
    <dbReference type="NCBI Taxonomy" id="55577"/>
    <lineage>
        <taxon>Eukaryota</taxon>
        <taxon>Viridiplantae</taxon>
        <taxon>Streptophyta</taxon>
        <taxon>Embryophyta</taxon>
        <taxon>Tracheophyta</taxon>
        <taxon>Spermatophyta</taxon>
        <taxon>Magnoliopsida</taxon>
        <taxon>Liliopsida</taxon>
        <taxon>Dioscoreales</taxon>
        <taxon>Dioscoreaceae</taxon>
        <taxon>Dioscorea</taxon>
    </lineage>
</organism>
<dbReference type="InterPro" id="IPR008974">
    <property type="entry name" value="TRAF-like"/>
</dbReference>
<dbReference type="PANTHER" id="PTHR46162">
    <property type="entry name" value="TRAF-LIKE FAMILY PROTEIN"/>
    <property type="match status" value="1"/>
</dbReference>
<feature type="domain" description="MATH" evidence="1">
    <location>
        <begin position="22"/>
        <end position="148"/>
    </location>
</feature>
<dbReference type="Proteomes" id="UP001515500">
    <property type="component" value="Chromosome 7"/>
</dbReference>
<evidence type="ECO:0000313" key="2">
    <source>
        <dbReference type="Proteomes" id="UP001515500"/>
    </source>
</evidence>
<name>A0AB40BN79_DIOCR</name>
<evidence type="ECO:0000259" key="1">
    <source>
        <dbReference type="PROSITE" id="PS50144"/>
    </source>
</evidence>
<protein>
    <submittedName>
        <fullName evidence="3">Uncharacterized protein LOC120265000</fullName>
    </submittedName>
</protein>
<dbReference type="Pfam" id="PF22486">
    <property type="entry name" value="MATH_2"/>
    <property type="match status" value="2"/>
</dbReference>
<dbReference type="PANTHER" id="PTHR46162:SF2">
    <property type="entry name" value="ANKYRIN REPEAT-CONTAINING PROTEIN-RELATED"/>
    <property type="match status" value="1"/>
</dbReference>
<reference evidence="3" key="1">
    <citation type="submission" date="2025-08" db="UniProtKB">
        <authorList>
            <consortium name="RefSeq"/>
        </authorList>
    </citation>
    <scope>IDENTIFICATION</scope>
</reference>
<dbReference type="CDD" id="cd00121">
    <property type="entry name" value="MATH"/>
    <property type="match status" value="2"/>
</dbReference>
<dbReference type="GeneID" id="120265000"/>
<evidence type="ECO:0000313" key="3">
    <source>
        <dbReference type="RefSeq" id="XP_039128869.1"/>
    </source>
</evidence>
<feature type="domain" description="MATH" evidence="1">
    <location>
        <begin position="179"/>
        <end position="304"/>
    </location>
</feature>
<dbReference type="PROSITE" id="PS50144">
    <property type="entry name" value="MATH"/>
    <property type="match status" value="2"/>
</dbReference>